<evidence type="ECO:0000259" key="8">
    <source>
        <dbReference type="Pfam" id="PF12804"/>
    </source>
</evidence>
<keyword evidence="5" id="KW-0460">Magnesium</keyword>
<protein>
    <submittedName>
        <fullName evidence="9">Molybdenum cofactor guanylyltransferase</fullName>
    </submittedName>
</protein>
<dbReference type="SUPFAM" id="SSF53448">
    <property type="entry name" value="Nucleotide-diphospho-sugar transferases"/>
    <property type="match status" value="1"/>
</dbReference>
<dbReference type="GO" id="GO:0006777">
    <property type="term" value="P:Mo-molybdopterin cofactor biosynthetic process"/>
    <property type="evidence" value="ECO:0007669"/>
    <property type="project" value="UniProtKB-KW"/>
</dbReference>
<evidence type="ECO:0000256" key="6">
    <source>
        <dbReference type="ARBA" id="ARBA00023134"/>
    </source>
</evidence>
<keyword evidence="4" id="KW-0547">Nucleotide-binding</keyword>
<dbReference type="InterPro" id="IPR025877">
    <property type="entry name" value="MobA-like_NTP_Trfase"/>
</dbReference>
<evidence type="ECO:0000256" key="4">
    <source>
        <dbReference type="ARBA" id="ARBA00022741"/>
    </source>
</evidence>
<dbReference type="CDD" id="cd02503">
    <property type="entry name" value="MobA"/>
    <property type="match status" value="1"/>
</dbReference>
<dbReference type="RefSeq" id="WP_173221331.1">
    <property type="nucleotide sequence ID" value="NZ_CP048104.1"/>
</dbReference>
<keyword evidence="9" id="KW-0548">Nucleotidyltransferase</keyword>
<dbReference type="PANTHER" id="PTHR19136:SF81">
    <property type="entry name" value="MOLYBDENUM COFACTOR GUANYLYLTRANSFERASE"/>
    <property type="match status" value="1"/>
</dbReference>
<dbReference type="AlphaFoldDB" id="A0A7D4BPE7"/>
<dbReference type="InterPro" id="IPR013482">
    <property type="entry name" value="Molybde_CF_guanTrfase"/>
</dbReference>
<dbReference type="InterPro" id="IPR029044">
    <property type="entry name" value="Nucleotide-diphossugar_trans"/>
</dbReference>
<dbReference type="PANTHER" id="PTHR19136">
    <property type="entry name" value="MOLYBDENUM COFACTOR GUANYLYLTRANSFERASE"/>
    <property type="match status" value="1"/>
</dbReference>
<sequence>MGRDKAHLEIEGENMLFRIRELLSGIGDIRIVSRPGLPRYLPGVPVVYDRFLDKGPLAGIHAGLMSSEQDYNLVVACDMPFVSSELAHLLFREAKGVDAVVPEYDGQIHPLFAVYHRRCLPELESFLEKGECRVRSFLREIHTRYIPVEKWVSDMTLFNMNSPADWQKANQISQSAKNPC</sequence>
<keyword evidence="1" id="KW-0963">Cytoplasm</keyword>
<evidence type="ECO:0000313" key="10">
    <source>
        <dbReference type="Proteomes" id="UP000503088"/>
    </source>
</evidence>
<dbReference type="GO" id="GO:0005525">
    <property type="term" value="F:GTP binding"/>
    <property type="evidence" value="ECO:0007669"/>
    <property type="project" value="UniProtKB-KW"/>
</dbReference>
<evidence type="ECO:0000256" key="2">
    <source>
        <dbReference type="ARBA" id="ARBA00022679"/>
    </source>
</evidence>
<organism evidence="9 10">
    <name type="scientific">Kroppenstedtia pulmonis</name>
    <dbReference type="NCBI Taxonomy" id="1380685"/>
    <lineage>
        <taxon>Bacteria</taxon>
        <taxon>Bacillati</taxon>
        <taxon>Bacillota</taxon>
        <taxon>Bacilli</taxon>
        <taxon>Bacillales</taxon>
        <taxon>Thermoactinomycetaceae</taxon>
        <taxon>Kroppenstedtia</taxon>
    </lineage>
</organism>
<evidence type="ECO:0000256" key="1">
    <source>
        <dbReference type="ARBA" id="ARBA00022490"/>
    </source>
</evidence>
<keyword evidence="2 9" id="KW-0808">Transferase</keyword>
<dbReference type="Pfam" id="PF12804">
    <property type="entry name" value="NTP_transf_3"/>
    <property type="match status" value="1"/>
</dbReference>
<name>A0A7D4BPE7_9BACL</name>
<evidence type="ECO:0000313" key="9">
    <source>
        <dbReference type="EMBL" id="QKG84031.1"/>
    </source>
</evidence>
<keyword evidence="6" id="KW-0342">GTP-binding</keyword>
<keyword evidence="7" id="KW-0501">Molybdenum cofactor biosynthesis</keyword>
<keyword evidence="10" id="KW-1185">Reference proteome</keyword>
<dbReference type="GO" id="GO:0046872">
    <property type="term" value="F:metal ion binding"/>
    <property type="evidence" value="ECO:0007669"/>
    <property type="project" value="UniProtKB-KW"/>
</dbReference>
<dbReference type="Proteomes" id="UP000503088">
    <property type="component" value="Chromosome"/>
</dbReference>
<evidence type="ECO:0000256" key="3">
    <source>
        <dbReference type="ARBA" id="ARBA00022723"/>
    </source>
</evidence>
<gene>
    <name evidence="9" type="ORF">GXN76_05790</name>
</gene>
<dbReference type="Gene3D" id="3.90.550.10">
    <property type="entry name" value="Spore Coat Polysaccharide Biosynthesis Protein SpsA, Chain A"/>
    <property type="match status" value="1"/>
</dbReference>
<evidence type="ECO:0000256" key="5">
    <source>
        <dbReference type="ARBA" id="ARBA00022842"/>
    </source>
</evidence>
<feature type="domain" description="MobA-like NTP transferase" evidence="8">
    <location>
        <begin position="1"/>
        <end position="140"/>
    </location>
</feature>
<accession>A0A7D4BPE7</accession>
<dbReference type="GO" id="GO:0016779">
    <property type="term" value="F:nucleotidyltransferase activity"/>
    <property type="evidence" value="ECO:0007669"/>
    <property type="project" value="UniProtKB-KW"/>
</dbReference>
<dbReference type="KEGG" id="kpul:GXN76_05790"/>
<dbReference type="EMBL" id="CP048104">
    <property type="protein sequence ID" value="QKG84031.1"/>
    <property type="molecule type" value="Genomic_DNA"/>
</dbReference>
<evidence type="ECO:0000256" key="7">
    <source>
        <dbReference type="ARBA" id="ARBA00023150"/>
    </source>
</evidence>
<proteinExistence type="predicted"/>
<keyword evidence="3" id="KW-0479">Metal-binding</keyword>
<reference evidence="9 10" key="1">
    <citation type="submission" date="2020-01" db="EMBL/GenBank/DDBJ databases">
        <authorList>
            <person name="Gulvik C.A."/>
            <person name="Batra D.G."/>
        </authorList>
    </citation>
    <scope>NUCLEOTIDE SEQUENCE [LARGE SCALE GENOMIC DNA]</scope>
    <source>
        <strain evidence="9 10">W9323</strain>
    </source>
</reference>